<sequence length="83" mass="9553">KDRRDPKDWKGMTFGIPFDFSMHNYLLRYYLAEHGLDPDRDVQLRVVAPPEMVANLRSGNFDGFLGPDPVNQRAVYDGVGFIH</sequence>
<evidence type="ECO:0000313" key="1">
    <source>
        <dbReference type="EMBL" id="MCK8788286.1"/>
    </source>
</evidence>
<proteinExistence type="predicted"/>
<dbReference type="AlphaFoldDB" id="A0A9X1YDS5"/>
<dbReference type="Gene3D" id="3.40.190.10">
    <property type="entry name" value="Periplasmic binding protein-like II"/>
    <property type="match status" value="1"/>
</dbReference>
<dbReference type="Proteomes" id="UP001139516">
    <property type="component" value="Unassembled WGS sequence"/>
</dbReference>
<keyword evidence="2" id="KW-1185">Reference proteome</keyword>
<gene>
    <name evidence="1" type="ORF">M0638_28445</name>
</gene>
<feature type="non-terminal residue" evidence="1">
    <location>
        <position position="1"/>
    </location>
</feature>
<dbReference type="SUPFAM" id="SSF53850">
    <property type="entry name" value="Periplasmic binding protein-like II"/>
    <property type="match status" value="1"/>
</dbReference>
<evidence type="ECO:0000313" key="2">
    <source>
        <dbReference type="Proteomes" id="UP001139516"/>
    </source>
</evidence>
<dbReference type="EMBL" id="JALPRX010000266">
    <property type="protein sequence ID" value="MCK8788286.1"/>
    <property type="molecule type" value="Genomic_DNA"/>
</dbReference>
<feature type="non-terminal residue" evidence="1">
    <location>
        <position position="83"/>
    </location>
</feature>
<accession>A0A9X1YDS5</accession>
<organism evidence="1 2">
    <name type="scientific">Roseomonas acroporae</name>
    <dbReference type="NCBI Taxonomy" id="2937791"/>
    <lineage>
        <taxon>Bacteria</taxon>
        <taxon>Pseudomonadati</taxon>
        <taxon>Pseudomonadota</taxon>
        <taxon>Alphaproteobacteria</taxon>
        <taxon>Acetobacterales</taxon>
        <taxon>Roseomonadaceae</taxon>
        <taxon>Roseomonas</taxon>
    </lineage>
</organism>
<dbReference type="RefSeq" id="WP_248670326.1">
    <property type="nucleotide sequence ID" value="NZ_JALPRX010000266.1"/>
</dbReference>
<dbReference type="PANTHER" id="PTHR30024:SF43">
    <property type="entry name" value="BLL4572 PROTEIN"/>
    <property type="match status" value="1"/>
</dbReference>
<protein>
    <submittedName>
        <fullName evidence="1">ABC transporter substrate-binding protein</fullName>
    </submittedName>
</protein>
<dbReference type="PANTHER" id="PTHR30024">
    <property type="entry name" value="ALIPHATIC SULFONATES-BINDING PROTEIN-RELATED"/>
    <property type="match status" value="1"/>
</dbReference>
<dbReference type="Pfam" id="PF13379">
    <property type="entry name" value="NMT1_2"/>
    <property type="match status" value="1"/>
</dbReference>
<name>A0A9X1YDS5_9PROT</name>
<comment type="caution">
    <text evidence="1">The sequence shown here is derived from an EMBL/GenBank/DDBJ whole genome shotgun (WGS) entry which is preliminary data.</text>
</comment>
<reference evidence="1" key="1">
    <citation type="submission" date="2022-04" db="EMBL/GenBank/DDBJ databases">
        <title>Roseomonas acroporae sp. nov., isolated from coral Acropora digitifera.</title>
        <authorList>
            <person name="Sun H."/>
        </authorList>
    </citation>
    <scope>NUCLEOTIDE SEQUENCE</scope>
    <source>
        <strain evidence="1">NAR14</strain>
    </source>
</reference>